<dbReference type="SUPFAM" id="SSF47336">
    <property type="entry name" value="ACP-like"/>
    <property type="match status" value="1"/>
</dbReference>
<protein>
    <recommendedName>
        <fullName evidence="2">Carrier domain-containing protein</fullName>
    </recommendedName>
</protein>
<reference evidence="3" key="1">
    <citation type="submission" date="2018-05" db="EMBL/GenBank/DDBJ databases">
        <authorList>
            <person name="Lanie J.A."/>
            <person name="Ng W.-L."/>
            <person name="Kazmierczak K.M."/>
            <person name="Andrzejewski T.M."/>
            <person name="Davidsen T.M."/>
            <person name="Wayne K.J."/>
            <person name="Tettelin H."/>
            <person name="Glass J.I."/>
            <person name="Rusch D."/>
            <person name="Podicherti R."/>
            <person name="Tsui H.-C.T."/>
            <person name="Winkler M.E."/>
        </authorList>
    </citation>
    <scope>NUCLEOTIDE SEQUENCE</scope>
</reference>
<gene>
    <name evidence="3" type="ORF">METZ01_LOCUS120936</name>
</gene>
<dbReference type="GO" id="GO:0006633">
    <property type="term" value="P:fatty acid biosynthetic process"/>
    <property type="evidence" value="ECO:0007669"/>
    <property type="project" value="TreeGrafter"/>
</dbReference>
<dbReference type="PANTHER" id="PTHR22754">
    <property type="entry name" value="DISCO-INTERACTING PROTEIN 2 DIP2 -RELATED"/>
    <property type="match status" value="1"/>
</dbReference>
<dbReference type="PROSITE" id="PS50075">
    <property type="entry name" value="CARRIER"/>
    <property type="match status" value="1"/>
</dbReference>
<dbReference type="EMBL" id="UINC01016335">
    <property type="protein sequence ID" value="SVA68082.1"/>
    <property type="molecule type" value="Genomic_DNA"/>
</dbReference>
<dbReference type="Pfam" id="PF00550">
    <property type="entry name" value="PP-binding"/>
    <property type="match status" value="1"/>
</dbReference>
<feature type="non-terminal residue" evidence="3">
    <location>
        <position position="442"/>
    </location>
</feature>
<keyword evidence="1" id="KW-0472">Membrane</keyword>
<dbReference type="GO" id="GO:0070566">
    <property type="term" value="F:adenylyltransferase activity"/>
    <property type="evidence" value="ECO:0007669"/>
    <property type="project" value="TreeGrafter"/>
</dbReference>
<feature type="domain" description="Carrier" evidence="2">
    <location>
        <begin position="11"/>
        <end position="90"/>
    </location>
</feature>
<dbReference type="Gene3D" id="3.40.50.12780">
    <property type="entry name" value="N-terminal domain of ligase-like"/>
    <property type="match status" value="1"/>
</dbReference>
<feature type="transmembrane region" description="Helical" evidence="1">
    <location>
        <begin position="328"/>
        <end position="350"/>
    </location>
</feature>
<dbReference type="InterPro" id="IPR020845">
    <property type="entry name" value="AMP-binding_CS"/>
</dbReference>
<dbReference type="Gene3D" id="1.10.1200.10">
    <property type="entry name" value="ACP-like"/>
    <property type="match status" value="1"/>
</dbReference>
<accession>A0A381XUD4</accession>
<dbReference type="Pfam" id="PF00501">
    <property type="entry name" value="AMP-binding"/>
    <property type="match status" value="1"/>
</dbReference>
<evidence type="ECO:0000313" key="3">
    <source>
        <dbReference type="EMBL" id="SVA68082.1"/>
    </source>
</evidence>
<keyword evidence="1" id="KW-0812">Transmembrane</keyword>
<dbReference type="InterPro" id="IPR009081">
    <property type="entry name" value="PP-bd_ACP"/>
</dbReference>
<organism evidence="3">
    <name type="scientific">marine metagenome</name>
    <dbReference type="NCBI Taxonomy" id="408172"/>
    <lineage>
        <taxon>unclassified sequences</taxon>
        <taxon>metagenomes</taxon>
        <taxon>ecological metagenomes</taxon>
    </lineage>
</organism>
<dbReference type="PANTHER" id="PTHR22754:SF32">
    <property type="entry name" value="DISCO-INTERACTING PROTEIN 2"/>
    <property type="match status" value="1"/>
</dbReference>
<keyword evidence="1" id="KW-1133">Transmembrane helix</keyword>
<dbReference type="InterPro" id="IPR036736">
    <property type="entry name" value="ACP-like_sf"/>
</dbReference>
<evidence type="ECO:0000256" key="1">
    <source>
        <dbReference type="SAM" id="Phobius"/>
    </source>
</evidence>
<sequence length="442" mass="47638">MPSTPPASERPDLEQRVVEVVTELVEELRGGDTSPVSLHDSLERDLGISSLERVELLIRLERVFKTRLGDTAMTTAESPADLVAAVASGGETFQTTRTHHHQTVDGNVTSPDTALTLVDVLSWHAHHTPDRTHIFLADDEAGQDVPLTYGWLWTAACQIAGGLKARGLRPGDTVAIMLRTERDFFPTLMGTLIAGCVPVPLYPPFRADRIEEYVTRQIGILQNAGARLLITFKTVERVAGILTHQVSSLDSVVTADSVIATPSVPVSTEGSDGALIQYTSGSTGTPKGVYLTHENLLANIRAIAHALKMNSGDVGVSWLPLYHDMGLIGAWLTTFYVGAPLLLMSPLMFLARPVRWLQAIDRYRGTISAAPNFAYDLCTTRIADEDLAGLNLSSARALLNGSETVSPSTLTAFAERFLPYGLSNSAVVPVYGLAENSVALTV</sequence>
<proteinExistence type="predicted"/>
<evidence type="ECO:0000259" key="2">
    <source>
        <dbReference type="PROSITE" id="PS50075"/>
    </source>
</evidence>
<dbReference type="AlphaFoldDB" id="A0A381XUD4"/>
<dbReference type="GO" id="GO:0005886">
    <property type="term" value="C:plasma membrane"/>
    <property type="evidence" value="ECO:0007669"/>
    <property type="project" value="TreeGrafter"/>
</dbReference>
<name>A0A381XUD4_9ZZZZ</name>
<dbReference type="PROSITE" id="PS00455">
    <property type="entry name" value="AMP_BINDING"/>
    <property type="match status" value="1"/>
</dbReference>
<dbReference type="SUPFAM" id="SSF56801">
    <property type="entry name" value="Acetyl-CoA synthetase-like"/>
    <property type="match status" value="1"/>
</dbReference>
<dbReference type="InterPro" id="IPR000873">
    <property type="entry name" value="AMP-dep_synth/lig_dom"/>
</dbReference>
<dbReference type="InterPro" id="IPR042099">
    <property type="entry name" value="ANL_N_sf"/>
</dbReference>